<feature type="domain" description="FHA" evidence="1">
    <location>
        <begin position="189"/>
        <end position="246"/>
    </location>
</feature>
<protein>
    <submittedName>
        <fullName evidence="2">Forkhead-associated protein</fullName>
    </submittedName>
</protein>
<evidence type="ECO:0000313" key="3">
    <source>
        <dbReference type="Proteomes" id="UP000326354"/>
    </source>
</evidence>
<dbReference type="SUPFAM" id="SSF49879">
    <property type="entry name" value="SMAD/FHA domain"/>
    <property type="match status" value="2"/>
</dbReference>
<evidence type="ECO:0000313" key="2">
    <source>
        <dbReference type="EMBL" id="BBM85232.1"/>
    </source>
</evidence>
<dbReference type="EMBL" id="AP019860">
    <property type="protein sequence ID" value="BBM85232.1"/>
    <property type="molecule type" value="Genomic_DNA"/>
</dbReference>
<dbReference type="KEGG" id="uam:UABAM_03595"/>
<dbReference type="InterPro" id="IPR008984">
    <property type="entry name" value="SMAD_FHA_dom_sf"/>
</dbReference>
<organism evidence="2 3">
    <name type="scientific">Uabimicrobium amorphum</name>
    <dbReference type="NCBI Taxonomy" id="2596890"/>
    <lineage>
        <taxon>Bacteria</taxon>
        <taxon>Pseudomonadati</taxon>
        <taxon>Planctomycetota</taxon>
        <taxon>Candidatus Uabimicrobiia</taxon>
        <taxon>Candidatus Uabimicrobiales</taxon>
        <taxon>Candidatus Uabimicrobiaceae</taxon>
        <taxon>Candidatus Uabimicrobium</taxon>
    </lineage>
</organism>
<dbReference type="AlphaFoldDB" id="A0A5S9F475"/>
<keyword evidence="3" id="KW-1185">Reference proteome</keyword>
<dbReference type="InterPro" id="IPR000253">
    <property type="entry name" value="FHA_dom"/>
</dbReference>
<evidence type="ECO:0000259" key="1">
    <source>
        <dbReference type="PROSITE" id="PS50006"/>
    </source>
</evidence>
<proteinExistence type="predicted"/>
<name>A0A5S9F475_UABAM</name>
<dbReference type="PROSITE" id="PS50006">
    <property type="entry name" value="FHA_DOMAIN"/>
    <property type="match status" value="2"/>
</dbReference>
<feature type="domain" description="FHA" evidence="1">
    <location>
        <begin position="38"/>
        <end position="99"/>
    </location>
</feature>
<dbReference type="Proteomes" id="UP000326354">
    <property type="component" value="Chromosome"/>
</dbReference>
<dbReference type="RefSeq" id="WP_151969346.1">
    <property type="nucleotide sequence ID" value="NZ_AP019860.1"/>
</dbReference>
<accession>A0A5S9F475</accession>
<reference evidence="2 3" key="1">
    <citation type="submission" date="2019-08" db="EMBL/GenBank/DDBJ databases">
        <title>Complete genome sequence of Candidatus Uab amorphum.</title>
        <authorList>
            <person name="Shiratori T."/>
            <person name="Suzuki S."/>
            <person name="Kakizawa Y."/>
            <person name="Ishida K."/>
        </authorList>
    </citation>
    <scope>NUCLEOTIDE SEQUENCE [LARGE SCALE GENOMIC DNA]</scope>
    <source>
        <strain evidence="2 3">SRT547</strain>
    </source>
</reference>
<dbReference type="CDD" id="cd00060">
    <property type="entry name" value="FHA"/>
    <property type="match status" value="2"/>
</dbReference>
<dbReference type="Pfam" id="PF00498">
    <property type="entry name" value="FHA"/>
    <property type="match status" value="2"/>
</dbReference>
<dbReference type="Gene3D" id="2.60.200.20">
    <property type="match status" value="2"/>
</dbReference>
<sequence>MTTDENVNYNARIIVEGGIKVLYKGVWVSEVRFDQDEISLGVMDPEHDIYPDINLRQYRLDGGDPYISRRHAKFIHEDGKYFVQDICNNNSTSIQEKVKVINNETVELHHGDRIFLSESLVFRFELVPDNVTEEPDDVVENEEEKQNTEYYLEVESQTPLYFKARNAFTHILDLNPQEWEKDDKDIPTVSVGRRSTEENIYPDIDLWKFYFNEKDEYIARKHARLTFEDDKFHFYDVSGKGSTWLNVKDDEHRLLKSESGKEKKELQVGDKLIISDSVVFIFKKYGENNDS</sequence>
<gene>
    <name evidence="2" type="ORF">UABAM_03595</name>
</gene>